<keyword evidence="3" id="KW-1185">Reference proteome</keyword>
<evidence type="ECO:0000313" key="2">
    <source>
        <dbReference type="EMBL" id="KAH3888318.1"/>
    </source>
</evidence>
<sequence length="101" mass="11075">MKQSDSGSIDADVFSLTEYETAVSTDDFFKADTNCSDNVCKNDQNTGDLDLDSDLDLDVGDGNDVDVCAGKDDCIENDKDDADDKRDDDENNDDRQLVIAH</sequence>
<dbReference type="AlphaFoldDB" id="A0A9D4N2B8"/>
<dbReference type="Proteomes" id="UP000828390">
    <property type="component" value="Unassembled WGS sequence"/>
</dbReference>
<gene>
    <name evidence="2" type="ORF">DPMN_012350</name>
</gene>
<proteinExistence type="predicted"/>
<name>A0A9D4N2B8_DREPO</name>
<reference evidence="2" key="1">
    <citation type="journal article" date="2019" name="bioRxiv">
        <title>The Genome of the Zebra Mussel, Dreissena polymorpha: A Resource for Invasive Species Research.</title>
        <authorList>
            <person name="McCartney M.A."/>
            <person name="Auch B."/>
            <person name="Kono T."/>
            <person name="Mallez S."/>
            <person name="Zhang Y."/>
            <person name="Obille A."/>
            <person name="Becker A."/>
            <person name="Abrahante J.E."/>
            <person name="Garbe J."/>
            <person name="Badalamenti J.P."/>
            <person name="Herman A."/>
            <person name="Mangelson H."/>
            <person name="Liachko I."/>
            <person name="Sullivan S."/>
            <person name="Sone E.D."/>
            <person name="Koren S."/>
            <person name="Silverstein K.A.T."/>
            <person name="Beckman K.B."/>
            <person name="Gohl D.M."/>
        </authorList>
    </citation>
    <scope>NUCLEOTIDE SEQUENCE</scope>
    <source>
        <strain evidence="2">Duluth1</strain>
        <tissue evidence="2">Whole animal</tissue>
    </source>
</reference>
<dbReference type="EMBL" id="JAIWYP010000001">
    <property type="protein sequence ID" value="KAH3888318.1"/>
    <property type="molecule type" value="Genomic_DNA"/>
</dbReference>
<accession>A0A9D4N2B8</accession>
<comment type="caution">
    <text evidence="2">The sequence shown here is derived from an EMBL/GenBank/DDBJ whole genome shotgun (WGS) entry which is preliminary data.</text>
</comment>
<evidence type="ECO:0000256" key="1">
    <source>
        <dbReference type="SAM" id="MobiDB-lite"/>
    </source>
</evidence>
<protein>
    <submittedName>
        <fullName evidence="2">Uncharacterized protein</fullName>
    </submittedName>
</protein>
<feature type="region of interest" description="Disordered" evidence="1">
    <location>
        <begin position="77"/>
        <end position="101"/>
    </location>
</feature>
<reference evidence="2" key="2">
    <citation type="submission" date="2020-11" db="EMBL/GenBank/DDBJ databases">
        <authorList>
            <person name="McCartney M.A."/>
            <person name="Auch B."/>
            <person name="Kono T."/>
            <person name="Mallez S."/>
            <person name="Becker A."/>
            <person name="Gohl D.M."/>
            <person name="Silverstein K.A.T."/>
            <person name="Koren S."/>
            <person name="Bechman K.B."/>
            <person name="Herman A."/>
            <person name="Abrahante J.E."/>
            <person name="Garbe J."/>
        </authorList>
    </citation>
    <scope>NUCLEOTIDE SEQUENCE</scope>
    <source>
        <strain evidence="2">Duluth1</strain>
        <tissue evidence="2">Whole animal</tissue>
    </source>
</reference>
<evidence type="ECO:0000313" key="3">
    <source>
        <dbReference type="Proteomes" id="UP000828390"/>
    </source>
</evidence>
<organism evidence="2 3">
    <name type="scientific">Dreissena polymorpha</name>
    <name type="common">Zebra mussel</name>
    <name type="synonym">Mytilus polymorpha</name>
    <dbReference type="NCBI Taxonomy" id="45954"/>
    <lineage>
        <taxon>Eukaryota</taxon>
        <taxon>Metazoa</taxon>
        <taxon>Spiralia</taxon>
        <taxon>Lophotrochozoa</taxon>
        <taxon>Mollusca</taxon>
        <taxon>Bivalvia</taxon>
        <taxon>Autobranchia</taxon>
        <taxon>Heteroconchia</taxon>
        <taxon>Euheterodonta</taxon>
        <taxon>Imparidentia</taxon>
        <taxon>Neoheterodontei</taxon>
        <taxon>Myida</taxon>
        <taxon>Dreissenoidea</taxon>
        <taxon>Dreissenidae</taxon>
        <taxon>Dreissena</taxon>
    </lineage>
</organism>